<evidence type="ECO:0000313" key="2">
    <source>
        <dbReference type="Proteomes" id="UP001162992"/>
    </source>
</evidence>
<organism evidence="1 2">
    <name type="scientific">Diphasiastrum complanatum</name>
    <name type="common">Issler's clubmoss</name>
    <name type="synonym">Lycopodium complanatum</name>
    <dbReference type="NCBI Taxonomy" id="34168"/>
    <lineage>
        <taxon>Eukaryota</taxon>
        <taxon>Viridiplantae</taxon>
        <taxon>Streptophyta</taxon>
        <taxon>Embryophyta</taxon>
        <taxon>Tracheophyta</taxon>
        <taxon>Lycopodiopsida</taxon>
        <taxon>Lycopodiales</taxon>
        <taxon>Lycopodiaceae</taxon>
        <taxon>Lycopodioideae</taxon>
        <taxon>Diphasiastrum</taxon>
    </lineage>
</organism>
<protein>
    <submittedName>
        <fullName evidence="1">Uncharacterized protein</fullName>
    </submittedName>
</protein>
<gene>
    <name evidence="1" type="ORF">O6H91_01G131300</name>
</gene>
<keyword evidence="2" id="KW-1185">Reference proteome</keyword>
<accession>A0ACC2EW13</accession>
<dbReference type="Proteomes" id="UP001162992">
    <property type="component" value="Chromosome 1"/>
</dbReference>
<evidence type="ECO:0000313" key="1">
    <source>
        <dbReference type="EMBL" id="KAJ7570684.1"/>
    </source>
</evidence>
<proteinExistence type="predicted"/>
<reference evidence="2" key="1">
    <citation type="journal article" date="2024" name="Proc. Natl. Acad. Sci. U.S.A.">
        <title>Extraordinary preservation of gene collinearity over three hundred million years revealed in homosporous lycophytes.</title>
        <authorList>
            <person name="Li C."/>
            <person name="Wickell D."/>
            <person name="Kuo L.Y."/>
            <person name="Chen X."/>
            <person name="Nie B."/>
            <person name="Liao X."/>
            <person name="Peng D."/>
            <person name="Ji J."/>
            <person name="Jenkins J."/>
            <person name="Williams M."/>
            <person name="Shu S."/>
            <person name="Plott C."/>
            <person name="Barry K."/>
            <person name="Rajasekar S."/>
            <person name="Grimwood J."/>
            <person name="Han X."/>
            <person name="Sun S."/>
            <person name="Hou Z."/>
            <person name="He W."/>
            <person name="Dai G."/>
            <person name="Sun C."/>
            <person name="Schmutz J."/>
            <person name="Leebens-Mack J.H."/>
            <person name="Li F.W."/>
            <person name="Wang L."/>
        </authorList>
    </citation>
    <scope>NUCLEOTIDE SEQUENCE [LARGE SCALE GENOMIC DNA]</scope>
    <source>
        <strain evidence="2">cv. PW_Plant_1</strain>
    </source>
</reference>
<name>A0ACC2EW13_DIPCM</name>
<sequence>MAAAASSSTYSCSSSSFGSWNRCGDAAFGLGLCLSSGGGGGCRYHFHVAKKKLSFYGSGDRRALLRRLPAQSRRPGKSRRVVSKSNSPLDFPNTGTRKLWKLPGTLEMGRDNQSQLKDNNVVFVAGATGKVGSRTVRELLKLGFTVRAGVRNIEKAKSFFQEAPQLSPGRNSFENFSPAKLFKFLSSAKEGQLEILECDLEIADEIELALGNAGVVICCIGASEKEVLDVTGPYRIDYQATKNLIVAATKAQVNHFVLLTSLGTTKFGWPAAALNLFWGVLIWKAKAEKALRESGLSYTIVRPGGMERPTDAYKETHNLRLVVADSLTGGQVSNLQVAELLACIAKNLQLGENKILEVVAETTAPLRPIEEMLAEIPEQPRDELMTKEQNGVSKRGAPNIDNKQQAIQKRQVEERMEKELRLKFKSELLALKEEESKAAREKLILQNKRVKVLEQAETASMAASQAKALANALMAAANEGRILTEQEKQKILKSVRAEALSRKKTETQPTDEPLPLPSLVRNARVSKQPSQSQPTSEASPLPSQELAVQEAQSISQKQSGKSAESDLAMVESLTTNADSLDTKLDTELSKSQTADTSLQPAQSKYNGKFQLDTETSKQPSTIPREQVTKDSVSRKEEAIIQNATKVDEVEKIEQVSEPEEDFQPTAQTVPSGKSFRWFWQEESEPETPSPNGAAADTTSEAQTTTNPLPSISPLSPYSRYPDLKPPTSPTPRPSAFQPSSLKTDVTLLEEVQEELKKDNDIEVDRQAVAMLVATRERIALEKAKASLSLYWPWQPHSEPIAEETETGSTSPKFVTPPAQVSQDSAPVQRKQRPLSPYTMYPDLKPPSSPTPSSPTLSKSPLNIVNGVKEEANPKTNGIRIGESKLQKAVEEPEIELNQSKSSSFGVEPLTMTKSDEAEIRRVAEEQAKAAAAREALALQLARAQTSLKWPWERPSVAANSAPFQVPSTTPGTETSHLAASPVIGSPSDTICKTRPLSPYTRYPDLKPPTSPTPTTPKLSKASISQISYPKTTNAMQLNVNDIEIVDQNALERENGALSEQDLQSTSVDDPTPSPRFRWPWEL</sequence>
<dbReference type="EMBL" id="CM055092">
    <property type="protein sequence ID" value="KAJ7570684.1"/>
    <property type="molecule type" value="Genomic_DNA"/>
</dbReference>
<comment type="caution">
    <text evidence="1">The sequence shown here is derived from an EMBL/GenBank/DDBJ whole genome shotgun (WGS) entry which is preliminary data.</text>
</comment>